<evidence type="ECO:0000256" key="1">
    <source>
        <dbReference type="SAM" id="SignalP"/>
    </source>
</evidence>
<gene>
    <name evidence="2" type="ORF">DW060_06315</name>
</gene>
<reference evidence="2 3" key="1">
    <citation type="submission" date="2018-08" db="EMBL/GenBank/DDBJ databases">
        <title>A genome reference for cultivated species of the human gut microbiota.</title>
        <authorList>
            <person name="Zou Y."/>
            <person name="Xue W."/>
            <person name="Luo G."/>
        </authorList>
    </citation>
    <scope>NUCLEOTIDE SEQUENCE [LARGE SCALE GENOMIC DNA]</scope>
    <source>
        <strain evidence="2 3">AF42-9</strain>
    </source>
</reference>
<dbReference type="InterPro" id="IPR045607">
    <property type="entry name" value="DUF6452"/>
</dbReference>
<name>A0A415GMY0_9BACT</name>
<dbReference type="PROSITE" id="PS51257">
    <property type="entry name" value="PROKAR_LIPOPROTEIN"/>
    <property type="match status" value="1"/>
</dbReference>
<dbReference type="OrthoDB" id="1028273at2"/>
<feature type="chain" id="PRO_5019180676" description="Lipoprotein" evidence="1">
    <location>
        <begin position="20"/>
        <end position="167"/>
    </location>
</feature>
<dbReference type="RefSeq" id="WP_118355215.1">
    <property type="nucleotide sequence ID" value="NZ_DBFBWG010000075.1"/>
</dbReference>
<protein>
    <recommendedName>
        <fullName evidence="4">Lipoprotein</fullName>
    </recommendedName>
</protein>
<keyword evidence="1" id="KW-0732">Signal</keyword>
<dbReference type="Pfam" id="PF20050">
    <property type="entry name" value="DUF6452"/>
    <property type="match status" value="1"/>
</dbReference>
<comment type="caution">
    <text evidence="2">The sequence shown here is derived from an EMBL/GenBank/DDBJ whole genome shotgun (WGS) entry which is preliminary data.</text>
</comment>
<evidence type="ECO:0000313" key="3">
    <source>
        <dbReference type="Proteomes" id="UP000286598"/>
    </source>
</evidence>
<proteinExistence type="predicted"/>
<keyword evidence="3" id="KW-1185">Reference proteome</keyword>
<accession>A0A415GMY0</accession>
<dbReference type="EMBL" id="QRNO01000025">
    <property type="protein sequence ID" value="RHK50878.1"/>
    <property type="molecule type" value="Genomic_DNA"/>
</dbReference>
<evidence type="ECO:0000313" key="2">
    <source>
        <dbReference type="EMBL" id="RHK50878.1"/>
    </source>
</evidence>
<feature type="signal peptide" evidence="1">
    <location>
        <begin position="1"/>
        <end position="19"/>
    </location>
</feature>
<dbReference type="AlphaFoldDB" id="A0A415GMY0"/>
<organism evidence="2 3">
    <name type="scientific">Leyella stercorea</name>
    <dbReference type="NCBI Taxonomy" id="363265"/>
    <lineage>
        <taxon>Bacteria</taxon>
        <taxon>Pseudomonadati</taxon>
        <taxon>Bacteroidota</taxon>
        <taxon>Bacteroidia</taxon>
        <taxon>Bacteroidales</taxon>
        <taxon>Prevotellaceae</taxon>
        <taxon>Leyella</taxon>
    </lineage>
</organism>
<dbReference type="Proteomes" id="UP000286598">
    <property type="component" value="Unassembled WGS sequence"/>
</dbReference>
<evidence type="ECO:0008006" key="4">
    <source>
        <dbReference type="Google" id="ProtNLM"/>
    </source>
</evidence>
<sequence length="167" mass="18978">MRTSTISTAIAMVALFLLAACSSIDCPLNNRVYATFRLDGDITKMEDTLTVAVPRSIDYKDNDTVIINRLADFDSIALPMSYQRTTDVYVFTIKQKDSEVSTTDTVWVEKENNPHFESVDCNPQFFHTITDVKFTTEAIENITINYNKVTYNDGKAHFLIRFKGHSN</sequence>